<evidence type="ECO:0000256" key="4">
    <source>
        <dbReference type="SAM" id="Phobius"/>
    </source>
</evidence>
<feature type="compositionally biased region" description="Pro residues" evidence="3">
    <location>
        <begin position="11"/>
        <end position="23"/>
    </location>
</feature>
<name>A0A7X0B3G0_9PROT</name>
<dbReference type="SUPFAM" id="SSF117892">
    <property type="entry name" value="Band 7/SPFH domain"/>
    <property type="match status" value="1"/>
</dbReference>
<keyword evidence="7" id="KW-1185">Reference proteome</keyword>
<dbReference type="CDD" id="cd03401">
    <property type="entry name" value="SPFH_prohibitin"/>
    <property type="match status" value="1"/>
</dbReference>
<protein>
    <submittedName>
        <fullName evidence="6">Regulator of protease activity HflC (Stomatin/prohibitin superfamily)</fullName>
    </submittedName>
</protein>
<feature type="region of interest" description="Disordered" evidence="3">
    <location>
        <begin position="1"/>
        <end position="24"/>
    </location>
</feature>
<evidence type="ECO:0000259" key="5">
    <source>
        <dbReference type="SMART" id="SM00244"/>
    </source>
</evidence>
<dbReference type="GO" id="GO:0006508">
    <property type="term" value="P:proteolysis"/>
    <property type="evidence" value="ECO:0007669"/>
    <property type="project" value="UniProtKB-KW"/>
</dbReference>
<keyword evidence="2 4" id="KW-0472">Membrane</keyword>
<feature type="compositionally biased region" description="Low complexity" evidence="3">
    <location>
        <begin position="385"/>
        <end position="397"/>
    </location>
</feature>
<dbReference type="EMBL" id="JACIIZ010000022">
    <property type="protein sequence ID" value="MBB6254963.1"/>
    <property type="molecule type" value="Genomic_DNA"/>
</dbReference>
<keyword evidence="6" id="KW-0645">Protease</keyword>
<dbReference type="SMART" id="SM00244">
    <property type="entry name" value="PHB"/>
    <property type="match status" value="1"/>
</dbReference>
<dbReference type="Proteomes" id="UP000539175">
    <property type="component" value="Unassembled WGS sequence"/>
</dbReference>
<accession>A0A7X0B3G0</accession>
<feature type="transmembrane region" description="Helical" evidence="4">
    <location>
        <begin position="40"/>
        <end position="62"/>
    </location>
</feature>
<proteinExistence type="predicted"/>
<dbReference type="RefSeq" id="WP_184807487.1">
    <property type="nucleotide sequence ID" value="NZ_JACIIZ010000022.1"/>
</dbReference>
<feature type="domain" description="Band 7" evidence="5">
    <location>
        <begin position="59"/>
        <end position="232"/>
    </location>
</feature>
<dbReference type="GO" id="GO:0016020">
    <property type="term" value="C:membrane"/>
    <property type="evidence" value="ECO:0007669"/>
    <property type="project" value="UniProtKB-SubCell"/>
</dbReference>
<dbReference type="GO" id="GO:0008233">
    <property type="term" value="F:peptidase activity"/>
    <property type="evidence" value="ECO:0007669"/>
    <property type="project" value="UniProtKB-KW"/>
</dbReference>
<keyword evidence="6" id="KW-0378">Hydrolase</keyword>
<evidence type="ECO:0000256" key="1">
    <source>
        <dbReference type="ARBA" id="ARBA00004167"/>
    </source>
</evidence>
<dbReference type="InterPro" id="IPR001107">
    <property type="entry name" value="Band_7"/>
</dbReference>
<feature type="region of interest" description="Disordered" evidence="3">
    <location>
        <begin position="311"/>
        <end position="397"/>
    </location>
</feature>
<dbReference type="Pfam" id="PF01145">
    <property type="entry name" value="Band_7"/>
    <property type="match status" value="1"/>
</dbReference>
<comment type="subcellular location">
    <subcellularLocation>
        <location evidence="1">Membrane</location>
        <topology evidence="1">Single-pass membrane protein</topology>
    </subcellularLocation>
</comment>
<organism evidence="6 7">
    <name type="scientific">Nitrospirillum iridis</name>
    <dbReference type="NCBI Taxonomy" id="765888"/>
    <lineage>
        <taxon>Bacteria</taxon>
        <taxon>Pseudomonadati</taxon>
        <taxon>Pseudomonadota</taxon>
        <taxon>Alphaproteobacteria</taxon>
        <taxon>Rhodospirillales</taxon>
        <taxon>Azospirillaceae</taxon>
        <taxon>Nitrospirillum</taxon>
    </lineage>
</organism>
<keyword evidence="4" id="KW-1133">Transmembrane helix</keyword>
<keyword evidence="4" id="KW-0812">Transmembrane</keyword>
<evidence type="ECO:0000256" key="2">
    <source>
        <dbReference type="ARBA" id="ARBA00023136"/>
    </source>
</evidence>
<dbReference type="Gene3D" id="3.30.479.30">
    <property type="entry name" value="Band 7 domain"/>
    <property type="match status" value="1"/>
</dbReference>
<dbReference type="AlphaFoldDB" id="A0A7X0B3G0"/>
<dbReference type="InterPro" id="IPR036013">
    <property type="entry name" value="Band_7/SPFH_dom_sf"/>
</dbReference>
<evidence type="ECO:0000256" key="3">
    <source>
        <dbReference type="SAM" id="MobiDB-lite"/>
    </source>
</evidence>
<evidence type="ECO:0000313" key="7">
    <source>
        <dbReference type="Proteomes" id="UP000539175"/>
    </source>
</evidence>
<reference evidence="6 7" key="1">
    <citation type="submission" date="2020-08" db="EMBL/GenBank/DDBJ databases">
        <title>Genomic Encyclopedia of Type Strains, Phase IV (KMG-IV): sequencing the most valuable type-strain genomes for metagenomic binning, comparative biology and taxonomic classification.</title>
        <authorList>
            <person name="Goeker M."/>
        </authorList>
    </citation>
    <scope>NUCLEOTIDE SEQUENCE [LARGE SCALE GENOMIC DNA]</scope>
    <source>
        <strain evidence="6 7">DSM 22198</strain>
    </source>
</reference>
<dbReference type="InterPro" id="IPR000163">
    <property type="entry name" value="Prohibitin"/>
</dbReference>
<sequence length="397" mass="42816">MTMSNDRTPTGPTPAPKPAPKPVKPGLRARFRAWRRRHRLNILLATLILVFAVVVLADRIFVNIPSGSVGVLWLRLAGGTQTGFHYNPGLKIIAPWDQVFVYDVRLRRMDETVQALTRDGLAVDVELTVSYFVDRDLVANLHETLGPQFEDTLVRPTMSSEIRNAVAELRPDDLYSINRTALEQRVARLVRGVLARSNLDVGGDHQLINIQDIFIRNITLPPTVQASIEQKIAEEQNALRFQFVLEKERLESERKAIEAQGIRQFQEIVSNGISDRYLRWKGIDATLQLSKSPNAKVVVIGAQNGLPLILDTSDKPGADQAPAAGPRAKAIPPVTGSGSEGDAASAVWPPPLPDAVDPLDAGGSKPAAAKPEGGKTGGVKPGTSAAAPAAGPAPAKP</sequence>
<dbReference type="PANTHER" id="PTHR23222">
    <property type="entry name" value="PROHIBITIN"/>
    <property type="match status" value="1"/>
</dbReference>
<comment type="caution">
    <text evidence="6">The sequence shown here is derived from an EMBL/GenBank/DDBJ whole genome shotgun (WGS) entry which is preliminary data.</text>
</comment>
<dbReference type="GO" id="GO:0007005">
    <property type="term" value="P:mitochondrion organization"/>
    <property type="evidence" value="ECO:0007669"/>
    <property type="project" value="TreeGrafter"/>
</dbReference>
<gene>
    <name evidence="6" type="ORF">FHS74_005557</name>
</gene>
<dbReference type="PANTHER" id="PTHR23222:SF1">
    <property type="entry name" value="PROHIBITIN-2"/>
    <property type="match status" value="1"/>
</dbReference>
<evidence type="ECO:0000313" key="6">
    <source>
        <dbReference type="EMBL" id="MBB6254963.1"/>
    </source>
</evidence>